<evidence type="ECO:0000313" key="2">
    <source>
        <dbReference type="EMBL" id="SEM69161.1"/>
    </source>
</evidence>
<proteinExistence type="predicted"/>
<sequence length="310" mass="32484">MHSNRMMWATALLSAGLVLASCGGDFEGVTPGQAETEVETGTVTAEANSPIYDRARAYAAAHPTRDGGSWAGWCGSLMWRFGQLPESSARPSAIEAYRASKIVSTNPATALTGAFHWWDIGADGHVGADLNGGGTAVFMASNHLSQSWGTAIGINSISGYTSRSGARYLGWSMDYAGGKIAGGGAPPGGGGGGSSLPKTDTEFDGVPGPIYYKRIQTVGQRDYGYTGPIDGVTGSNTEKIRVRITARELNKRGGPRTSAEDDGIPGSIYWTRVQTVGRSFGYTGPIDGIPGPNTYKAEHRICGYAVNRAF</sequence>
<dbReference type="PROSITE" id="PS51257">
    <property type="entry name" value="PROKAR_LIPOPROTEIN"/>
    <property type="match status" value="1"/>
</dbReference>
<dbReference type="EMBL" id="FOAP01000021">
    <property type="protein sequence ID" value="SEM69161.1"/>
    <property type="molecule type" value="Genomic_DNA"/>
</dbReference>
<feature type="signal peptide" evidence="1">
    <location>
        <begin position="1"/>
        <end position="20"/>
    </location>
</feature>
<reference evidence="3" key="1">
    <citation type="submission" date="2016-10" db="EMBL/GenBank/DDBJ databases">
        <authorList>
            <person name="Varghese N."/>
            <person name="Submissions S."/>
        </authorList>
    </citation>
    <scope>NUCLEOTIDE SEQUENCE [LARGE SCALE GENOMIC DNA]</scope>
    <source>
        <strain evidence="3">DSM 17044</strain>
    </source>
</reference>
<gene>
    <name evidence="2" type="ORF">SAMN05444354_12138</name>
</gene>
<dbReference type="AlphaFoldDB" id="A0A1H8AEZ3"/>
<feature type="chain" id="PRO_5010314918" evidence="1">
    <location>
        <begin position="21"/>
        <end position="310"/>
    </location>
</feature>
<dbReference type="OrthoDB" id="8210007at2"/>
<organism evidence="2 3">
    <name type="scientific">Stigmatella aurantiaca</name>
    <dbReference type="NCBI Taxonomy" id="41"/>
    <lineage>
        <taxon>Bacteria</taxon>
        <taxon>Pseudomonadati</taxon>
        <taxon>Myxococcota</taxon>
        <taxon>Myxococcia</taxon>
        <taxon>Myxococcales</taxon>
        <taxon>Cystobacterineae</taxon>
        <taxon>Archangiaceae</taxon>
        <taxon>Stigmatella</taxon>
    </lineage>
</organism>
<keyword evidence="1" id="KW-0732">Signal</keyword>
<evidence type="ECO:0000313" key="3">
    <source>
        <dbReference type="Proteomes" id="UP000182719"/>
    </source>
</evidence>
<name>A0A1H8AEZ3_STIAU</name>
<accession>A0A1H8AEZ3</accession>
<dbReference type="RefSeq" id="WP_075009964.1">
    <property type="nucleotide sequence ID" value="NZ_FOAP01000021.1"/>
</dbReference>
<keyword evidence="3" id="KW-1185">Reference proteome</keyword>
<protein>
    <submittedName>
        <fullName evidence="2">Uncharacterized protein</fullName>
    </submittedName>
</protein>
<evidence type="ECO:0000256" key="1">
    <source>
        <dbReference type="SAM" id="SignalP"/>
    </source>
</evidence>
<dbReference type="Proteomes" id="UP000182719">
    <property type="component" value="Unassembled WGS sequence"/>
</dbReference>